<dbReference type="SUPFAM" id="SSF53335">
    <property type="entry name" value="S-adenosyl-L-methionine-dependent methyltransferases"/>
    <property type="match status" value="1"/>
</dbReference>
<dbReference type="GO" id="GO:0008168">
    <property type="term" value="F:methyltransferase activity"/>
    <property type="evidence" value="ECO:0007669"/>
    <property type="project" value="UniProtKB-KW"/>
</dbReference>
<dbReference type="InterPro" id="IPR029063">
    <property type="entry name" value="SAM-dependent_MTases_sf"/>
</dbReference>
<name>A0ABY4BP47_9FLAO</name>
<protein>
    <submittedName>
        <fullName evidence="1">Methyltransferase domain-containing protein</fullName>
    </submittedName>
</protein>
<keyword evidence="1" id="KW-0489">Methyltransferase</keyword>
<keyword evidence="1" id="KW-0808">Transferase</keyword>
<sequence length="239" mass="27797">MKKEDIAEFYDEYVQRQLAIGANERLISLYKRLIAIGLNSSSRILELGCGVGIFTKLLSKKITSGLIEAVDLSEKSVAVAKNELKNKKNIHLDVADVVKYHAKNSRFDFITLMDVIEHIPIDQHDELFGNLAKIADDKTRIAVNIPNPQYIEYARINHPESLQVIDQEVHLFPLIQIFEKHGLELVFFEKYGIWEEEDYHFMVIRKKRKFELKHLADQRTVSEKISKKISTKIDELKYR</sequence>
<evidence type="ECO:0000313" key="2">
    <source>
        <dbReference type="Proteomes" id="UP000831460"/>
    </source>
</evidence>
<dbReference type="Proteomes" id="UP000831460">
    <property type="component" value="Chromosome"/>
</dbReference>
<dbReference type="Pfam" id="PF13489">
    <property type="entry name" value="Methyltransf_23"/>
    <property type="match status" value="1"/>
</dbReference>
<evidence type="ECO:0000313" key="1">
    <source>
        <dbReference type="EMBL" id="UOE40973.1"/>
    </source>
</evidence>
<accession>A0ABY4BP47</accession>
<proteinExistence type="predicted"/>
<dbReference type="GO" id="GO:0032259">
    <property type="term" value="P:methylation"/>
    <property type="evidence" value="ECO:0007669"/>
    <property type="project" value="UniProtKB-KW"/>
</dbReference>
<reference evidence="1 2" key="1">
    <citation type="submission" date="2022-03" db="EMBL/GenBank/DDBJ databases">
        <title>Chryseobacterium sp. isolated from particulate matters in swine house.</title>
        <authorList>
            <person name="Won M."/>
            <person name="Kim S.-J."/>
            <person name="Kwon S.-W."/>
        </authorList>
    </citation>
    <scope>NUCLEOTIDE SEQUENCE [LARGE SCALE GENOMIC DNA]</scope>
    <source>
        <strain evidence="1 2">SC2-2</strain>
    </source>
</reference>
<dbReference type="RefSeq" id="WP_243549161.1">
    <property type="nucleotide sequence ID" value="NZ_CP094532.1"/>
</dbReference>
<dbReference type="CDD" id="cd02440">
    <property type="entry name" value="AdoMet_MTases"/>
    <property type="match status" value="1"/>
</dbReference>
<dbReference type="EMBL" id="CP094532">
    <property type="protein sequence ID" value="UOE40973.1"/>
    <property type="molecule type" value="Genomic_DNA"/>
</dbReference>
<dbReference type="Gene3D" id="3.40.50.150">
    <property type="entry name" value="Vaccinia Virus protein VP39"/>
    <property type="match status" value="1"/>
</dbReference>
<organism evidence="1 2">
    <name type="scientific">Chryseobacterium suipulveris</name>
    <dbReference type="NCBI Taxonomy" id="2929800"/>
    <lineage>
        <taxon>Bacteria</taxon>
        <taxon>Pseudomonadati</taxon>
        <taxon>Bacteroidota</taxon>
        <taxon>Flavobacteriia</taxon>
        <taxon>Flavobacteriales</taxon>
        <taxon>Weeksellaceae</taxon>
        <taxon>Chryseobacterium group</taxon>
        <taxon>Chryseobacterium</taxon>
    </lineage>
</organism>
<keyword evidence="2" id="KW-1185">Reference proteome</keyword>
<dbReference type="PANTHER" id="PTHR43861:SF6">
    <property type="entry name" value="METHYLTRANSFERASE TYPE 11"/>
    <property type="match status" value="1"/>
</dbReference>
<gene>
    <name evidence="1" type="ORF">MTP09_13880</name>
</gene>
<dbReference type="PANTHER" id="PTHR43861">
    <property type="entry name" value="TRANS-ACONITATE 2-METHYLTRANSFERASE-RELATED"/>
    <property type="match status" value="1"/>
</dbReference>